<organism evidence="6 7">
    <name type="scientific">Roseomonas nitratireducens</name>
    <dbReference type="NCBI Taxonomy" id="2820810"/>
    <lineage>
        <taxon>Bacteria</taxon>
        <taxon>Pseudomonadati</taxon>
        <taxon>Pseudomonadota</taxon>
        <taxon>Alphaproteobacteria</taxon>
        <taxon>Acetobacterales</taxon>
        <taxon>Roseomonadaceae</taxon>
        <taxon>Roseomonas</taxon>
    </lineage>
</organism>
<dbReference type="InterPro" id="IPR011004">
    <property type="entry name" value="Trimer_LpxA-like_sf"/>
</dbReference>
<dbReference type="Pfam" id="PF17836">
    <property type="entry name" value="PglD_N"/>
    <property type="match status" value="1"/>
</dbReference>
<keyword evidence="2" id="KW-0808">Transferase</keyword>
<dbReference type="InterPro" id="IPR018357">
    <property type="entry name" value="Hexapep_transf_CS"/>
</dbReference>
<dbReference type="InterPro" id="IPR041561">
    <property type="entry name" value="PglD_N"/>
</dbReference>
<dbReference type="Gene3D" id="2.160.10.10">
    <property type="entry name" value="Hexapeptide repeat proteins"/>
    <property type="match status" value="1"/>
</dbReference>
<accession>A0ABS4AZK5</accession>
<feature type="domain" description="PglD N-terminal" evidence="5">
    <location>
        <begin position="8"/>
        <end position="85"/>
    </location>
</feature>
<dbReference type="PROSITE" id="PS00101">
    <property type="entry name" value="HEXAPEP_TRANSFERASES"/>
    <property type="match status" value="1"/>
</dbReference>
<dbReference type="PANTHER" id="PTHR43300:SF7">
    <property type="entry name" value="UDP-N-ACETYLBACILLOSAMINE N-ACETYLTRANSFERASE"/>
    <property type="match status" value="1"/>
</dbReference>
<keyword evidence="7" id="KW-1185">Reference proteome</keyword>
<dbReference type="Proteomes" id="UP000680815">
    <property type="component" value="Unassembled WGS sequence"/>
</dbReference>
<reference evidence="6 7" key="1">
    <citation type="submission" date="2021-03" db="EMBL/GenBank/DDBJ databases">
        <authorList>
            <person name="So Y."/>
        </authorList>
    </citation>
    <scope>NUCLEOTIDE SEQUENCE [LARGE SCALE GENOMIC DNA]</scope>
    <source>
        <strain evidence="6 7">PWR1</strain>
    </source>
</reference>
<dbReference type="SUPFAM" id="SSF51161">
    <property type="entry name" value="Trimeric LpxA-like enzymes"/>
    <property type="match status" value="1"/>
</dbReference>
<gene>
    <name evidence="6" type="ORF">J5Y09_22935</name>
</gene>
<name>A0ABS4AZK5_9PROT</name>
<dbReference type="Gene3D" id="3.40.50.20">
    <property type="match status" value="1"/>
</dbReference>
<keyword evidence="3" id="KW-0677">Repeat</keyword>
<dbReference type="EMBL" id="JAGIYZ010000038">
    <property type="protein sequence ID" value="MBP0466802.1"/>
    <property type="molecule type" value="Genomic_DNA"/>
</dbReference>
<dbReference type="PANTHER" id="PTHR43300">
    <property type="entry name" value="ACETYLTRANSFERASE"/>
    <property type="match status" value="1"/>
</dbReference>
<proteinExistence type="inferred from homology"/>
<dbReference type="InterPro" id="IPR020019">
    <property type="entry name" value="AcTrfase_PglD-like"/>
</dbReference>
<evidence type="ECO:0000259" key="5">
    <source>
        <dbReference type="Pfam" id="PF17836"/>
    </source>
</evidence>
<dbReference type="RefSeq" id="WP_209354189.1">
    <property type="nucleotide sequence ID" value="NZ_JAGIYZ010000038.1"/>
</dbReference>
<sequence>MTMERPAILVLGAGGHGKAVLDLLLAHRGWRAAGVVDAAPRVAAVLGVPVLGDESALATLREGGIAAAHPAIGANAARRAAADRLQAAGFALPALVHPAAILGTGARVSEGAAVMARAVLGADARIGRLCIVNTGAIVEHDGVLEDAAHVGPGAVLAGFVRIGPGALVGAGAVIRPGVTVGAGAVVAAGAAVVEDVPPGATVAGVPARPVVPG</sequence>
<evidence type="ECO:0000313" key="6">
    <source>
        <dbReference type="EMBL" id="MBP0466802.1"/>
    </source>
</evidence>
<protein>
    <submittedName>
        <fullName evidence="6">NeuD/PglB/VioB family sugar acetyltransferase</fullName>
    </submittedName>
</protein>
<evidence type="ECO:0000256" key="4">
    <source>
        <dbReference type="ARBA" id="ARBA00023315"/>
    </source>
</evidence>
<dbReference type="Pfam" id="PF00132">
    <property type="entry name" value="Hexapep"/>
    <property type="match status" value="1"/>
</dbReference>
<keyword evidence="4" id="KW-0012">Acyltransferase</keyword>
<dbReference type="NCBIfam" id="TIGR03570">
    <property type="entry name" value="NeuD_NnaD"/>
    <property type="match status" value="1"/>
</dbReference>
<comment type="caution">
    <text evidence="6">The sequence shown here is derived from an EMBL/GenBank/DDBJ whole genome shotgun (WGS) entry which is preliminary data.</text>
</comment>
<dbReference type="InterPro" id="IPR001451">
    <property type="entry name" value="Hexapep"/>
</dbReference>
<evidence type="ECO:0000313" key="7">
    <source>
        <dbReference type="Proteomes" id="UP000680815"/>
    </source>
</evidence>
<evidence type="ECO:0000256" key="3">
    <source>
        <dbReference type="ARBA" id="ARBA00022737"/>
    </source>
</evidence>
<comment type="similarity">
    <text evidence="1">Belongs to the transferase hexapeptide repeat family.</text>
</comment>
<dbReference type="InterPro" id="IPR050179">
    <property type="entry name" value="Trans_hexapeptide_repeat"/>
</dbReference>
<evidence type="ECO:0000256" key="2">
    <source>
        <dbReference type="ARBA" id="ARBA00022679"/>
    </source>
</evidence>
<evidence type="ECO:0000256" key="1">
    <source>
        <dbReference type="ARBA" id="ARBA00007274"/>
    </source>
</evidence>